<dbReference type="Gene3D" id="6.10.250.2470">
    <property type="match status" value="1"/>
</dbReference>
<name>A0AAE1LP68_9NEOP</name>
<feature type="region of interest" description="Disordered" evidence="4">
    <location>
        <begin position="634"/>
        <end position="669"/>
    </location>
</feature>
<dbReference type="GO" id="GO:0008093">
    <property type="term" value="F:cytoskeletal anchor activity"/>
    <property type="evidence" value="ECO:0007669"/>
    <property type="project" value="InterPro"/>
</dbReference>
<feature type="coiled-coil region" evidence="3">
    <location>
        <begin position="118"/>
        <end position="189"/>
    </location>
</feature>
<evidence type="ECO:0000313" key="5">
    <source>
        <dbReference type="EMBL" id="KAK3927546.1"/>
    </source>
</evidence>
<comment type="similarity">
    <text evidence="1">Belongs to the BicD family.</text>
</comment>
<accession>A0AAE1LP68</accession>
<feature type="coiled-coil region" evidence="3">
    <location>
        <begin position="246"/>
        <end position="280"/>
    </location>
</feature>
<dbReference type="GO" id="GO:0070840">
    <property type="term" value="F:dynein complex binding"/>
    <property type="evidence" value="ECO:0007669"/>
    <property type="project" value="InterPro"/>
</dbReference>
<proteinExistence type="inferred from homology"/>
<dbReference type="InterPro" id="IPR018477">
    <property type="entry name" value="BICD"/>
</dbReference>
<feature type="coiled-coil region" evidence="3">
    <location>
        <begin position="19"/>
        <end position="81"/>
    </location>
</feature>
<sequence>MASSASDLSKSAGENCLEVEELRREVERISRELDQAVAEKNQAAKYGLGLLEETKTLKQRCEELETLYENTRHELDITQEALIKFQSTHKATTETGIEQEESLLSESAALESSLTLHIGELENETKQVEFEASKHETRRLQEEVDVLNEQLEELASLKKIAEKQLEETLENLQLEREAKYALKKELDQRINNESMYNLSNLAYSIRGNAAEGSDGEDELPVLKRIEEDLKDTELASPDGKQVDLFSEIHLNELKKLEKQLEQAENEKVQLTSNLRDAQSSLERSRGELSALMTRILQVGANVESLQELCKKTTKGDSSQFKTWFSIASNELEALHNALKELEKGLNCSDATLQLRTEVTNLKNKLFDAEQKAAELGGDVQALSSLAKEASDLMSSTHNNVITASEEVATLYHHVCAVNGESPSRVLLDHEKHGEIDSEPELMVERLPAMESLKNITGLCRNTETLLDQIKFLRSAVSNTIENKGTRIVSDLSVPRDAEAELQEQIIKLKSMLSSKREQIATLRTVLKSNKNTAEVALNNLKAKYENEKAIVSETMMKLRNELRLLKEDAATFSSLRAMFAARCEEYVTQVDELQRQLIAAEEEKKTLNQLLRLAVLQKLNLTQKLEELEVDRELRSARRTQAAPSHSISPRQSKARFAAPSPRQQRDFF</sequence>
<dbReference type="GO" id="GO:0005829">
    <property type="term" value="C:cytosol"/>
    <property type="evidence" value="ECO:0007669"/>
    <property type="project" value="TreeGrafter"/>
</dbReference>
<evidence type="ECO:0000313" key="6">
    <source>
        <dbReference type="Proteomes" id="UP001219518"/>
    </source>
</evidence>
<organism evidence="5 6">
    <name type="scientific">Frankliniella fusca</name>
    <dbReference type="NCBI Taxonomy" id="407009"/>
    <lineage>
        <taxon>Eukaryota</taxon>
        <taxon>Metazoa</taxon>
        <taxon>Ecdysozoa</taxon>
        <taxon>Arthropoda</taxon>
        <taxon>Hexapoda</taxon>
        <taxon>Insecta</taxon>
        <taxon>Pterygota</taxon>
        <taxon>Neoptera</taxon>
        <taxon>Paraneoptera</taxon>
        <taxon>Thysanoptera</taxon>
        <taxon>Terebrantia</taxon>
        <taxon>Thripoidea</taxon>
        <taxon>Thripidae</taxon>
        <taxon>Frankliniella</taxon>
    </lineage>
</organism>
<protein>
    <submittedName>
        <fullName evidence="5">Protein bicaudal D</fullName>
    </submittedName>
</protein>
<reference evidence="5" key="1">
    <citation type="submission" date="2021-07" db="EMBL/GenBank/DDBJ databases">
        <authorList>
            <person name="Catto M.A."/>
            <person name="Jacobson A."/>
            <person name="Kennedy G."/>
            <person name="Labadie P."/>
            <person name="Hunt B.G."/>
            <person name="Srinivasan R."/>
        </authorList>
    </citation>
    <scope>NUCLEOTIDE SEQUENCE</scope>
    <source>
        <strain evidence="5">PL_HMW_Pooled</strain>
        <tissue evidence="5">Head</tissue>
    </source>
</reference>
<dbReference type="Proteomes" id="UP001219518">
    <property type="component" value="Unassembled WGS sequence"/>
</dbReference>
<evidence type="ECO:0000256" key="4">
    <source>
        <dbReference type="SAM" id="MobiDB-lite"/>
    </source>
</evidence>
<keyword evidence="6" id="KW-1185">Reference proteome</keyword>
<feature type="coiled-coil region" evidence="3">
    <location>
        <begin position="498"/>
        <end position="631"/>
    </location>
</feature>
<evidence type="ECO:0000256" key="1">
    <source>
        <dbReference type="ARBA" id="ARBA00010061"/>
    </source>
</evidence>
<gene>
    <name evidence="5" type="ORF">KUF71_015831</name>
</gene>
<dbReference type="GO" id="GO:0005794">
    <property type="term" value="C:Golgi apparatus"/>
    <property type="evidence" value="ECO:0007669"/>
    <property type="project" value="TreeGrafter"/>
</dbReference>
<dbReference type="Gene3D" id="1.10.287.1490">
    <property type="match status" value="1"/>
</dbReference>
<feature type="compositionally biased region" description="Polar residues" evidence="4">
    <location>
        <begin position="642"/>
        <end position="652"/>
    </location>
</feature>
<dbReference type="Pfam" id="PF09730">
    <property type="entry name" value="BicD"/>
    <property type="match status" value="3"/>
</dbReference>
<dbReference type="PANTHER" id="PTHR31233:SF6">
    <property type="entry name" value="PROTEIN BICAUDAL D"/>
    <property type="match status" value="1"/>
</dbReference>
<evidence type="ECO:0000256" key="2">
    <source>
        <dbReference type="ARBA" id="ARBA00023054"/>
    </source>
</evidence>
<dbReference type="GO" id="GO:0034452">
    <property type="term" value="F:dynactin binding"/>
    <property type="evidence" value="ECO:0007669"/>
    <property type="project" value="TreeGrafter"/>
</dbReference>
<keyword evidence="2 3" id="KW-0175">Coiled coil</keyword>
<dbReference type="PANTHER" id="PTHR31233">
    <property type="entry name" value="BICAUDAL D FAMILY MEMBER"/>
    <property type="match status" value="1"/>
</dbReference>
<dbReference type="GO" id="GO:0072393">
    <property type="term" value="P:microtubule anchoring at microtubule organizing center"/>
    <property type="evidence" value="ECO:0007669"/>
    <property type="project" value="TreeGrafter"/>
</dbReference>
<reference evidence="5" key="2">
    <citation type="journal article" date="2023" name="BMC Genomics">
        <title>Pest status, molecular evolution, and epigenetic factors derived from the genome assembly of Frankliniella fusca, a thysanopteran phytovirus vector.</title>
        <authorList>
            <person name="Catto M.A."/>
            <person name="Labadie P.E."/>
            <person name="Jacobson A.L."/>
            <person name="Kennedy G.G."/>
            <person name="Srinivasan R."/>
            <person name="Hunt B.G."/>
        </authorList>
    </citation>
    <scope>NUCLEOTIDE SEQUENCE</scope>
    <source>
        <strain evidence="5">PL_HMW_Pooled</strain>
    </source>
</reference>
<dbReference type="GO" id="GO:0070507">
    <property type="term" value="P:regulation of microtubule cytoskeleton organization"/>
    <property type="evidence" value="ECO:0007669"/>
    <property type="project" value="TreeGrafter"/>
</dbReference>
<dbReference type="EMBL" id="JAHWGI010001289">
    <property type="protein sequence ID" value="KAK3927546.1"/>
    <property type="molecule type" value="Genomic_DNA"/>
</dbReference>
<evidence type="ECO:0000256" key="3">
    <source>
        <dbReference type="SAM" id="Coils"/>
    </source>
</evidence>
<comment type="caution">
    <text evidence="5">The sequence shown here is derived from an EMBL/GenBank/DDBJ whole genome shotgun (WGS) entry which is preliminary data.</text>
</comment>
<dbReference type="AlphaFoldDB" id="A0AAE1LP68"/>